<reference evidence="3" key="1">
    <citation type="journal article" date="2019" name="Int. J. Syst. Evol. Microbiol.">
        <title>The Global Catalogue of Microorganisms (GCM) 10K type strain sequencing project: providing services to taxonomists for standard genome sequencing and annotation.</title>
        <authorList>
            <consortium name="The Broad Institute Genomics Platform"/>
            <consortium name="The Broad Institute Genome Sequencing Center for Infectious Disease"/>
            <person name="Wu L."/>
            <person name="Ma J."/>
        </authorList>
    </citation>
    <scope>NUCLEOTIDE SEQUENCE [LARGE SCALE GENOMIC DNA]</scope>
    <source>
        <strain evidence="3">JCM 16002</strain>
    </source>
</reference>
<dbReference type="Proteomes" id="UP001500383">
    <property type="component" value="Unassembled WGS sequence"/>
</dbReference>
<accession>A0ABP4V6B3</accession>
<dbReference type="EMBL" id="BAAAQG010000015">
    <property type="protein sequence ID" value="GAA1716935.1"/>
    <property type="molecule type" value="Genomic_DNA"/>
</dbReference>
<dbReference type="NCBIfam" id="TIGR04088">
    <property type="entry name" value="cognate_SipW"/>
    <property type="match status" value="1"/>
</dbReference>
<evidence type="ECO:0000313" key="3">
    <source>
        <dbReference type="Proteomes" id="UP001500383"/>
    </source>
</evidence>
<keyword evidence="3" id="KW-1185">Reference proteome</keyword>
<proteinExistence type="predicted"/>
<feature type="chain" id="PRO_5046497507" description="Ribosomally synthesized peptide with SipW-like signal peptide" evidence="1">
    <location>
        <begin position="31"/>
        <end position="221"/>
    </location>
</feature>
<dbReference type="InterPro" id="IPR023833">
    <property type="entry name" value="Signal_pept_SipW-depend-type"/>
</dbReference>
<dbReference type="RefSeq" id="WP_182659053.1">
    <property type="nucleotide sequence ID" value="NZ_BAAAQG010000015.1"/>
</dbReference>
<evidence type="ECO:0000313" key="2">
    <source>
        <dbReference type="EMBL" id="GAA1716935.1"/>
    </source>
</evidence>
<evidence type="ECO:0000256" key="1">
    <source>
        <dbReference type="SAM" id="SignalP"/>
    </source>
</evidence>
<feature type="signal peptide" evidence="1">
    <location>
        <begin position="1"/>
        <end position="30"/>
    </location>
</feature>
<keyword evidence="1" id="KW-0732">Signal</keyword>
<sequence length="221" mass="22689">MSTHHRWWRQTRVLAAAGLVLGLGSLATVATFQDSTWANGQFASIRGGIEGSTTSTNGVNGTWSNHFTSGSAAVMEMNPSTGLVPGATVYSKFALRTSSGVTNPATVTMGTGIVTLNGSSTPTMVDAVRVRAYMSPNHTCNSTTVTQTGGVSYLRGTAMTYTTAGAVITGPTITLLAGTDTTAGPGRTVCFEFSLANNATADAANGADFSVTWPFTTIIGT</sequence>
<comment type="caution">
    <text evidence="2">The sequence shown here is derived from an EMBL/GenBank/DDBJ whole genome shotgun (WGS) entry which is preliminary data.</text>
</comment>
<gene>
    <name evidence="2" type="ORF">GCM10009831_28510</name>
</gene>
<protein>
    <recommendedName>
        <fullName evidence="4">Ribosomally synthesized peptide with SipW-like signal peptide</fullName>
    </recommendedName>
</protein>
<evidence type="ECO:0008006" key="4">
    <source>
        <dbReference type="Google" id="ProtNLM"/>
    </source>
</evidence>
<name>A0ABP4V6B3_9ACTN</name>
<organism evidence="2 3">
    <name type="scientific">Dietzia cercidiphylli</name>
    <dbReference type="NCBI Taxonomy" id="498199"/>
    <lineage>
        <taxon>Bacteria</taxon>
        <taxon>Bacillati</taxon>
        <taxon>Actinomycetota</taxon>
        <taxon>Actinomycetes</taxon>
        <taxon>Mycobacteriales</taxon>
        <taxon>Dietziaceae</taxon>
        <taxon>Dietzia</taxon>
    </lineage>
</organism>